<reference evidence="6" key="2">
    <citation type="submission" date="2023-07" db="EMBL/GenBank/DDBJ databases">
        <title>Genome mining of underrepresented organisms for secondary metabolites.</title>
        <authorList>
            <person name="D'Agostino P.M."/>
        </authorList>
    </citation>
    <scope>NUCLEOTIDE SEQUENCE [LARGE SCALE GENOMIC DNA]</scope>
    <source>
        <strain evidence="6">WS4403</strain>
    </source>
</reference>
<feature type="domain" description="HTH gntR-type" evidence="4">
    <location>
        <begin position="14"/>
        <end position="81"/>
    </location>
</feature>
<dbReference type="Gene3D" id="1.20.120.530">
    <property type="entry name" value="GntR ligand-binding domain-like"/>
    <property type="match status" value="1"/>
</dbReference>
<proteinExistence type="predicted"/>
<evidence type="ECO:0000259" key="4">
    <source>
        <dbReference type="PROSITE" id="PS50949"/>
    </source>
</evidence>
<reference evidence="5 6" key="1">
    <citation type="submission" date="2021-03" db="EMBL/GenBank/DDBJ databases">
        <authorList>
            <person name="D'Agostino P."/>
            <person name="Huntemann M."/>
            <person name="Clum A."/>
            <person name="Spunde A."/>
            <person name="Palaniappan K."/>
            <person name="Ritter S."/>
            <person name="Mikhailova N."/>
            <person name="Chen I.-M."/>
            <person name="Stamatis D."/>
            <person name="Reddy T."/>
            <person name="O'Malley R."/>
            <person name="Daum C."/>
            <person name="Shapiro N."/>
            <person name="Ivanova N."/>
            <person name="Kyrpides N."/>
            <person name="Woyke T."/>
        </authorList>
    </citation>
    <scope>NUCLEOTIDE SEQUENCE [LARGE SCALE GENOMIC DNA]</scope>
    <source>
        <strain evidence="5 6">WS4403</strain>
    </source>
</reference>
<keyword evidence="2 5" id="KW-0238">DNA-binding</keyword>
<dbReference type="PROSITE" id="PS50949">
    <property type="entry name" value="HTH_GNTR"/>
    <property type="match status" value="1"/>
</dbReference>
<dbReference type="Gene3D" id="1.10.10.10">
    <property type="entry name" value="Winged helix-like DNA-binding domain superfamily/Winged helix DNA-binding domain"/>
    <property type="match status" value="1"/>
</dbReference>
<dbReference type="SMART" id="SM00895">
    <property type="entry name" value="FCD"/>
    <property type="match status" value="1"/>
</dbReference>
<dbReference type="InterPro" id="IPR011711">
    <property type="entry name" value="GntR_C"/>
</dbReference>
<keyword evidence="6" id="KW-1185">Reference proteome</keyword>
<evidence type="ECO:0000313" key="6">
    <source>
        <dbReference type="Proteomes" id="UP001195624"/>
    </source>
</evidence>
<organism evidence="5 6">
    <name type="scientific">Winslowiella toletana</name>
    <dbReference type="NCBI Taxonomy" id="92490"/>
    <lineage>
        <taxon>Bacteria</taxon>
        <taxon>Pseudomonadati</taxon>
        <taxon>Pseudomonadota</taxon>
        <taxon>Gammaproteobacteria</taxon>
        <taxon>Enterobacterales</taxon>
        <taxon>Erwiniaceae</taxon>
        <taxon>Winslowiella</taxon>
    </lineage>
</organism>
<dbReference type="SUPFAM" id="SSF48008">
    <property type="entry name" value="GntR ligand-binding domain-like"/>
    <property type="match status" value="1"/>
</dbReference>
<dbReference type="InterPro" id="IPR000524">
    <property type="entry name" value="Tscrpt_reg_HTH_GntR"/>
</dbReference>
<dbReference type="CDD" id="cd07377">
    <property type="entry name" value="WHTH_GntR"/>
    <property type="match status" value="1"/>
</dbReference>
<dbReference type="SUPFAM" id="SSF46785">
    <property type="entry name" value="Winged helix' DNA-binding domain"/>
    <property type="match status" value="2"/>
</dbReference>
<gene>
    <name evidence="5" type="ORF">J2125_000264</name>
</gene>
<dbReference type="InterPro" id="IPR008920">
    <property type="entry name" value="TF_FadR/GntR_C"/>
</dbReference>
<keyword evidence="3" id="KW-0804">Transcription</keyword>
<dbReference type="Proteomes" id="UP001195624">
    <property type="component" value="Unassembled WGS sequence"/>
</dbReference>
<dbReference type="InterPro" id="IPR036388">
    <property type="entry name" value="WH-like_DNA-bd_sf"/>
</dbReference>
<dbReference type="PANTHER" id="PTHR43537">
    <property type="entry name" value="TRANSCRIPTIONAL REGULATOR, GNTR FAMILY"/>
    <property type="match status" value="1"/>
</dbReference>
<dbReference type="SMART" id="SM00345">
    <property type="entry name" value="HTH_GNTR"/>
    <property type="match status" value="2"/>
</dbReference>
<accession>A0ABS4P334</accession>
<dbReference type="GO" id="GO:0003677">
    <property type="term" value="F:DNA binding"/>
    <property type="evidence" value="ECO:0007669"/>
    <property type="project" value="UniProtKB-KW"/>
</dbReference>
<evidence type="ECO:0000256" key="1">
    <source>
        <dbReference type="ARBA" id="ARBA00023015"/>
    </source>
</evidence>
<evidence type="ECO:0000256" key="3">
    <source>
        <dbReference type="ARBA" id="ARBA00023163"/>
    </source>
</evidence>
<evidence type="ECO:0000313" key="5">
    <source>
        <dbReference type="EMBL" id="MBP2167072.1"/>
    </source>
</evidence>
<dbReference type="Pfam" id="PF07729">
    <property type="entry name" value="FCD"/>
    <property type="match status" value="1"/>
</dbReference>
<sequence length="306" mass="35198">MHFWEQLLMQPDSTASSRRIARQLLDLIYEARFDPGHHLREQHLADALGVSRTPVRAGLKELTRLGVVESRPNQGFYLVKSGDQLQQLTIEQTKSNDQTLYELLVRDRLAGTLPESFTQTEISQRYDVDRGVLTRTLVLLSEDGLIARNAGHGWRFQQTLNSEVALRNSYGFRLMIEPAALLTPQLRMDRQLLKRLRAQHLRLITHADITQVPAKDIFETDASFHESLAEASGNLFVIQAIQQQNRLRRLMEFGSYHNKRRVKEWCEEHVAILDALRDNKHQLAAELMRKHLQVACDLVQIKQPGA</sequence>
<dbReference type="Pfam" id="PF00392">
    <property type="entry name" value="GntR"/>
    <property type="match status" value="1"/>
</dbReference>
<dbReference type="InterPro" id="IPR036390">
    <property type="entry name" value="WH_DNA-bd_sf"/>
</dbReference>
<comment type="caution">
    <text evidence="5">The sequence shown here is derived from an EMBL/GenBank/DDBJ whole genome shotgun (WGS) entry which is preliminary data.</text>
</comment>
<dbReference type="EMBL" id="JAGGMQ010000001">
    <property type="protein sequence ID" value="MBP2167072.1"/>
    <property type="molecule type" value="Genomic_DNA"/>
</dbReference>
<evidence type="ECO:0000256" key="2">
    <source>
        <dbReference type="ARBA" id="ARBA00023125"/>
    </source>
</evidence>
<protein>
    <submittedName>
        <fullName evidence="5">DNA-binding GntR family transcriptional regulator</fullName>
    </submittedName>
</protein>
<keyword evidence="1" id="KW-0805">Transcription regulation</keyword>
<dbReference type="PANTHER" id="PTHR43537:SF49">
    <property type="entry name" value="TRANSCRIPTIONAL REGULATORY PROTEIN"/>
    <property type="match status" value="1"/>
</dbReference>
<name>A0ABS4P334_9GAMM</name>